<accession>A0A2A6RH72</accession>
<organism evidence="2 3">
    <name type="scientific">Candidatus Viridilinea mediisalina</name>
    <dbReference type="NCBI Taxonomy" id="2024553"/>
    <lineage>
        <taxon>Bacteria</taxon>
        <taxon>Bacillati</taxon>
        <taxon>Chloroflexota</taxon>
        <taxon>Chloroflexia</taxon>
        <taxon>Chloroflexales</taxon>
        <taxon>Chloroflexineae</taxon>
        <taxon>Oscillochloridaceae</taxon>
        <taxon>Candidatus Viridilinea</taxon>
    </lineage>
</organism>
<dbReference type="EMBL" id="NQWI01000076">
    <property type="protein sequence ID" value="PDW02291.1"/>
    <property type="molecule type" value="Genomic_DNA"/>
</dbReference>
<sequence>MRILLDECLPRKLKRSLAGHAVATVQERGWSSKKNGELLRLMDGTVDVFLTSDQNLRYQQNLATIGFSIIVLVVPDNRLPTLQPLMPQVQSLLNTITLGSVVEVLPPA</sequence>
<dbReference type="AlphaFoldDB" id="A0A2A6RH72"/>
<gene>
    <name evidence="2" type="ORF">CJ255_14780</name>
</gene>
<dbReference type="RefSeq" id="WP_097644872.1">
    <property type="nucleotide sequence ID" value="NZ_NQWI01000076.1"/>
</dbReference>
<dbReference type="Pfam" id="PF18478">
    <property type="entry name" value="PIN_10"/>
    <property type="match status" value="1"/>
</dbReference>
<dbReference type="Proteomes" id="UP000220527">
    <property type="component" value="Unassembled WGS sequence"/>
</dbReference>
<comment type="caution">
    <text evidence="2">The sequence shown here is derived from an EMBL/GenBank/DDBJ whole genome shotgun (WGS) entry which is preliminary data.</text>
</comment>
<evidence type="ECO:0000259" key="1">
    <source>
        <dbReference type="Pfam" id="PF18478"/>
    </source>
</evidence>
<keyword evidence="3" id="KW-1185">Reference proteome</keyword>
<feature type="domain" description="VapC45 PIN like" evidence="1">
    <location>
        <begin position="1"/>
        <end position="61"/>
    </location>
</feature>
<reference evidence="3" key="1">
    <citation type="submission" date="2017-08" db="EMBL/GenBank/DDBJ databases">
        <authorList>
            <person name="Grouzdev D.S."/>
            <person name="Gaisin V.A."/>
            <person name="Rysina M.S."/>
            <person name="Gorlenko V.M."/>
        </authorList>
    </citation>
    <scope>NUCLEOTIDE SEQUENCE [LARGE SCALE GENOMIC DNA]</scope>
    <source>
        <strain evidence="3">Kir15-3F</strain>
    </source>
</reference>
<dbReference type="OrthoDB" id="8085537at2"/>
<name>A0A2A6RH72_9CHLR</name>
<proteinExistence type="predicted"/>
<protein>
    <recommendedName>
        <fullName evidence="1">VapC45 PIN like domain-containing protein</fullName>
    </recommendedName>
</protein>
<dbReference type="InterPro" id="IPR041375">
    <property type="entry name" value="VapC45_PIN-like"/>
</dbReference>
<evidence type="ECO:0000313" key="3">
    <source>
        <dbReference type="Proteomes" id="UP000220527"/>
    </source>
</evidence>
<evidence type="ECO:0000313" key="2">
    <source>
        <dbReference type="EMBL" id="PDW02291.1"/>
    </source>
</evidence>